<comment type="caution">
    <text evidence="3">The sequence shown here is derived from an EMBL/GenBank/DDBJ whole genome shotgun (WGS) entry which is preliminary data.</text>
</comment>
<evidence type="ECO:0000313" key="4">
    <source>
        <dbReference type="Proteomes" id="UP000824469"/>
    </source>
</evidence>
<dbReference type="SUPFAM" id="SSF50998">
    <property type="entry name" value="Quinoprotein alcohol dehydrogenase-like"/>
    <property type="match status" value="1"/>
</dbReference>
<evidence type="ECO:0000313" key="3">
    <source>
        <dbReference type="EMBL" id="KAH9299130.1"/>
    </source>
</evidence>
<accession>A0AA38CFI6</accession>
<dbReference type="PANTHER" id="PTHR31672">
    <property type="entry name" value="BNACNNG10540D PROTEIN"/>
    <property type="match status" value="1"/>
</dbReference>
<dbReference type="InterPro" id="IPR006527">
    <property type="entry name" value="F-box-assoc_dom_typ1"/>
</dbReference>
<dbReference type="PANTHER" id="PTHR31672:SF13">
    <property type="entry name" value="F-BOX PROTEIN CPR30-LIKE"/>
    <property type="match status" value="1"/>
</dbReference>
<feature type="compositionally biased region" description="Acidic residues" evidence="1">
    <location>
        <begin position="317"/>
        <end position="347"/>
    </location>
</feature>
<sequence>MQMEKIRVIEQFEQMAKVRVVEQTEKNIPLNDFCNGGFLIVFESRQVLRGGSGRIWAIDSETDKNNIVHELPLGNKCVNANSSNGLILFYDFQTPNLRSVWNPATGELRRIPFIDGVKYLWAEFEGFGVDAATGRYTVVHGFNRQPLNFADCMKIENHDEKHKSCNYMSLQVYDSESDSWTPHKFPQPGQGWICCPKSRAIYSKGIFYWRCELEDVLAVDVRDGSFRWELIKNPNPNPSPHPNHRLGSGVSPDSDWNLTGCDGRVVLVFQDTLMFQMWELQLIDGGEYRWSELCRLEMSHFGEGGQEMVRECHFSSTDDESDDEELEDDEESDDEEIEEEESDEDDDYRPSGGLYELNVSVNCKGLVLVVSERKGR</sequence>
<name>A0AA38CFI6_TAXCH</name>
<protein>
    <recommendedName>
        <fullName evidence="2">F-box associated beta-propeller type 1 domain-containing protein</fullName>
    </recommendedName>
</protein>
<dbReference type="Pfam" id="PF07734">
    <property type="entry name" value="FBA_1"/>
    <property type="match status" value="1"/>
</dbReference>
<reference evidence="3 4" key="1">
    <citation type="journal article" date="2021" name="Nat. Plants">
        <title>The Taxus genome provides insights into paclitaxel biosynthesis.</title>
        <authorList>
            <person name="Xiong X."/>
            <person name="Gou J."/>
            <person name="Liao Q."/>
            <person name="Li Y."/>
            <person name="Zhou Q."/>
            <person name="Bi G."/>
            <person name="Li C."/>
            <person name="Du R."/>
            <person name="Wang X."/>
            <person name="Sun T."/>
            <person name="Guo L."/>
            <person name="Liang H."/>
            <person name="Lu P."/>
            <person name="Wu Y."/>
            <person name="Zhang Z."/>
            <person name="Ro D.K."/>
            <person name="Shang Y."/>
            <person name="Huang S."/>
            <person name="Yan J."/>
        </authorList>
    </citation>
    <scope>NUCLEOTIDE SEQUENCE [LARGE SCALE GENOMIC DNA]</scope>
    <source>
        <strain evidence="3">Ta-2019</strain>
    </source>
</reference>
<gene>
    <name evidence="3" type="ORF">KI387_030812</name>
</gene>
<evidence type="ECO:0000259" key="2">
    <source>
        <dbReference type="Pfam" id="PF07734"/>
    </source>
</evidence>
<dbReference type="Proteomes" id="UP000824469">
    <property type="component" value="Unassembled WGS sequence"/>
</dbReference>
<feature type="region of interest" description="Disordered" evidence="1">
    <location>
        <begin position="313"/>
        <end position="354"/>
    </location>
</feature>
<keyword evidence="4" id="KW-1185">Reference proteome</keyword>
<organism evidence="3 4">
    <name type="scientific">Taxus chinensis</name>
    <name type="common">Chinese yew</name>
    <name type="synonym">Taxus wallichiana var. chinensis</name>
    <dbReference type="NCBI Taxonomy" id="29808"/>
    <lineage>
        <taxon>Eukaryota</taxon>
        <taxon>Viridiplantae</taxon>
        <taxon>Streptophyta</taxon>
        <taxon>Embryophyta</taxon>
        <taxon>Tracheophyta</taxon>
        <taxon>Spermatophyta</taxon>
        <taxon>Pinopsida</taxon>
        <taxon>Pinidae</taxon>
        <taxon>Conifers II</taxon>
        <taxon>Cupressales</taxon>
        <taxon>Taxaceae</taxon>
        <taxon>Taxus</taxon>
    </lineage>
</organism>
<dbReference type="InterPro" id="IPR050796">
    <property type="entry name" value="SCF_F-box_component"/>
</dbReference>
<dbReference type="AlphaFoldDB" id="A0AA38CFI6"/>
<evidence type="ECO:0000256" key="1">
    <source>
        <dbReference type="SAM" id="MobiDB-lite"/>
    </source>
</evidence>
<feature type="non-terminal residue" evidence="3">
    <location>
        <position position="376"/>
    </location>
</feature>
<dbReference type="EMBL" id="JAHRHJ020000010">
    <property type="protein sequence ID" value="KAH9299130.1"/>
    <property type="molecule type" value="Genomic_DNA"/>
</dbReference>
<feature type="domain" description="F-box associated beta-propeller type 1" evidence="2">
    <location>
        <begin position="80"/>
        <end position="211"/>
    </location>
</feature>
<dbReference type="InterPro" id="IPR011047">
    <property type="entry name" value="Quinoprotein_ADH-like_sf"/>
</dbReference>
<proteinExistence type="predicted"/>